<dbReference type="AlphaFoldDB" id="W7IFB7"/>
<feature type="region of interest" description="Disordered" evidence="1">
    <location>
        <begin position="363"/>
        <end position="463"/>
    </location>
</feature>
<dbReference type="HOGENOM" id="CLU_519682_0_0_1"/>
<feature type="compositionally biased region" description="Acidic residues" evidence="1">
    <location>
        <begin position="382"/>
        <end position="408"/>
    </location>
</feature>
<organism evidence="2 3">
    <name type="scientific">Drechslerella stenobrocha 248</name>
    <dbReference type="NCBI Taxonomy" id="1043628"/>
    <lineage>
        <taxon>Eukaryota</taxon>
        <taxon>Fungi</taxon>
        <taxon>Dikarya</taxon>
        <taxon>Ascomycota</taxon>
        <taxon>Pezizomycotina</taxon>
        <taxon>Orbiliomycetes</taxon>
        <taxon>Orbiliales</taxon>
        <taxon>Orbiliaceae</taxon>
        <taxon>Drechslerella</taxon>
    </lineage>
</organism>
<feature type="compositionally biased region" description="Polar residues" evidence="1">
    <location>
        <begin position="16"/>
        <end position="58"/>
    </location>
</feature>
<feature type="compositionally biased region" description="Basic residues" evidence="1">
    <location>
        <begin position="152"/>
        <end position="161"/>
    </location>
</feature>
<dbReference type="Proteomes" id="UP000024837">
    <property type="component" value="Unassembled WGS sequence"/>
</dbReference>
<feature type="compositionally biased region" description="Basic residues" evidence="1">
    <location>
        <begin position="203"/>
        <end position="212"/>
    </location>
</feature>
<feature type="region of interest" description="Disordered" evidence="1">
    <location>
        <begin position="1"/>
        <end position="58"/>
    </location>
</feature>
<dbReference type="EMBL" id="KI966408">
    <property type="protein sequence ID" value="EWC47805.1"/>
    <property type="molecule type" value="Genomic_DNA"/>
</dbReference>
<evidence type="ECO:0000256" key="1">
    <source>
        <dbReference type="SAM" id="MobiDB-lite"/>
    </source>
</evidence>
<feature type="region of interest" description="Disordered" evidence="1">
    <location>
        <begin position="236"/>
        <end position="258"/>
    </location>
</feature>
<feature type="region of interest" description="Disordered" evidence="1">
    <location>
        <begin position="272"/>
        <end position="346"/>
    </location>
</feature>
<evidence type="ECO:0000313" key="2">
    <source>
        <dbReference type="EMBL" id="EWC47805.1"/>
    </source>
</evidence>
<feature type="compositionally biased region" description="Polar residues" evidence="1">
    <location>
        <begin position="118"/>
        <end position="137"/>
    </location>
</feature>
<keyword evidence="3" id="KW-1185">Reference proteome</keyword>
<accession>W7IFB7</accession>
<protein>
    <submittedName>
        <fullName evidence="2">Uncharacterized protein</fullName>
    </submittedName>
</protein>
<feature type="region of interest" description="Disordered" evidence="1">
    <location>
        <begin position="115"/>
        <end position="221"/>
    </location>
</feature>
<feature type="compositionally biased region" description="Basic and acidic residues" evidence="1">
    <location>
        <begin position="363"/>
        <end position="381"/>
    </location>
</feature>
<name>W7IFB7_9PEZI</name>
<reference evidence="2 3" key="1">
    <citation type="submission" date="2013-05" db="EMBL/GenBank/DDBJ databases">
        <title>Drechslerella stenobrocha genome reveals carnivorous origination and mechanical trapping mechanism of predatory fungi.</title>
        <authorList>
            <person name="Liu X."/>
            <person name="Zhang W."/>
            <person name="Liu K."/>
        </authorList>
    </citation>
    <scope>NUCLEOTIDE SEQUENCE [LARGE SCALE GENOMIC DNA]</scope>
    <source>
        <strain evidence="2 3">248</strain>
    </source>
</reference>
<sequence length="463" mass="50211">MDAVSSTLPAPMDASPTHSPASEPLSATTMGSTDLDRQNTSMATSPASLHTPAPQTSQREYWTDAEKYDLLWSTILSTGASLASLDWSRIRLPGGHSQQSAAVVLQDIALGKHHITHPTFTPSNTSRGGAVGTSSSIRKQEQEQEQSSAKRTATKKSKKRKLEHDIAEDTDGSLALRTSPESPQRHDHDENDADENDANAEKKKLKPARRPRTKSESPPIMLDLTNPRIRQFLQSEGYMNPDGSPVKRKRGRPTKDPFGLSVTLKKQLLRLDPSAPPMKKRGRPRKMCFGSGGGDAEDSSLASGGDTDREVVVRTISLPLAPSGDANGGDGRVGKKGLGKGEAAHTLISPGLRMAIEKIGEEMDREVEGMLDESRRIKEAPFYDEDEDEEEGEDDEEEEDEEEEEGGSCEDSVAEVWDSDEEDAGRRLVRISGGPPQGWVDDNAAGSSRMPGPVQVPDARMDG</sequence>
<evidence type="ECO:0000313" key="3">
    <source>
        <dbReference type="Proteomes" id="UP000024837"/>
    </source>
</evidence>
<gene>
    <name evidence="2" type="ORF">DRE_03005</name>
</gene>
<dbReference type="OrthoDB" id="5420836at2759"/>
<proteinExistence type="predicted"/>